<dbReference type="GO" id="GO:0007165">
    <property type="term" value="P:signal transduction"/>
    <property type="evidence" value="ECO:0007669"/>
    <property type="project" value="InterPro"/>
</dbReference>
<protein>
    <recommendedName>
        <fullName evidence="1">ADP-ribosyl cyclase/cyclic ADP-ribose hydrolase</fullName>
        <ecNumber evidence="1">3.2.2.6</ecNumber>
    </recommendedName>
</protein>
<evidence type="ECO:0000313" key="7">
    <source>
        <dbReference type="EMBL" id="KAK3027652.1"/>
    </source>
</evidence>
<dbReference type="PROSITE" id="PS50104">
    <property type="entry name" value="TIR"/>
    <property type="match status" value="1"/>
</dbReference>
<keyword evidence="2" id="KW-0378">Hydrolase</keyword>
<evidence type="ECO:0000313" key="8">
    <source>
        <dbReference type="Proteomes" id="UP001188597"/>
    </source>
</evidence>
<dbReference type="SMART" id="SM00255">
    <property type="entry name" value="TIR"/>
    <property type="match status" value="1"/>
</dbReference>
<feature type="region of interest" description="Disordered" evidence="5">
    <location>
        <begin position="272"/>
        <end position="321"/>
    </location>
</feature>
<evidence type="ECO:0000256" key="4">
    <source>
        <dbReference type="ARBA" id="ARBA00047304"/>
    </source>
</evidence>
<dbReference type="AlphaFoldDB" id="A0AA88WID0"/>
<organism evidence="7 8">
    <name type="scientific">Escallonia herrerae</name>
    <dbReference type="NCBI Taxonomy" id="1293975"/>
    <lineage>
        <taxon>Eukaryota</taxon>
        <taxon>Viridiplantae</taxon>
        <taxon>Streptophyta</taxon>
        <taxon>Embryophyta</taxon>
        <taxon>Tracheophyta</taxon>
        <taxon>Spermatophyta</taxon>
        <taxon>Magnoliopsida</taxon>
        <taxon>eudicotyledons</taxon>
        <taxon>Gunneridae</taxon>
        <taxon>Pentapetalae</taxon>
        <taxon>asterids</taxon>
        <taxon>campanulids</taxon>
        <taxon>Escalloniales</taxon>
        <taxon>Escalloniaceae</taxon>
        <taxon>Escallonia</taxon>
    </lineage>
</organism>
<dbReference type="PANTHER" id="PTHR32009">
    <property type="entry name" value="TMV RESISTANCE PROTEIN N-LIKE"/>
    <property type="match status" value="1"/>
</dbReference>
<evidence type="ECO:0000256" key="2">
    <source>
        <dbReference type="ARBA" id="ARBA00022801"/>
    </source>
</evidence>
<comment type="catalytic activity">
    <reaction evidence="4">
        <text>NAD(+) + H2O = ADP-D-ribose + nicotinamide + H(+)</text>
        <dbReference type="Rhea" id="RHEA:16301"/>
        <dbReference type="ChEBI" id="CHEBI:15377"/>
        <dbReference type="ChEBI" id="CHEBI:15378"/>
        <dbReference type="ChEBI" id="CHEBI:17154"/>
        <dbReference type="ChEBI" id="CHEBI:57540"/>
        <dbReference type="ChEBI" id="CHEBI:57967"/>
        <dbReference type="EC" id="3.2.2.6"/>
    </reaction>
    <physiologicalReaction direction="left-to-right" evidence="4">
        <dbReference type="Rhea" id="RHEA:16302"/>
    </physiologicalReaction>
</comment>
<gene>
    <name evidence="7" type="ORF">RJ639_040615</name>
</gene>
<keyword evidence="8" id="KW-1185">Reference proteome</keyword>
<dbReference type="EC" id="3.2.2.6" evidence="1"/>
<comment type="caution">
    <text evidence="7">The sequence shown here is derived from an EMBL/GenBank/DDBJ whole genome shotgun (WGS) entry which is preliminary data.</text>
</comment>
<dbReference type="Proteomes" id="UP001188597">
    <property type="component" value="Unassembled WGS sequence"/>
</dbReference>
<reference evidence="7" key="1">
    <citation type="submission" date="2022-12" db="EMBL/GenBank/DDBJ databases">
        <title>Draft genome assemblies for two species of Escallonia (Escalloniales).</title>
        <authorList>
            <person name="Chanderbali A."/>
            <person name="Dervinis C."/>
            <person name="Anghel I."/>
            <person name="Soltis D."/>
            <person name="Soltis P."/>
            <person name="Zapata F."/>
        </authorList>
    </citation>
    <scope>NUCLEOTIDE SEQUENCE</scope>
    <source>
        <strain evidence="7">UCBG64.0493</strain>
        <tissue evidence="7">Leaf</tissue>
    </source>
</reference>
<accession>A0AA88WID0</accession>
<dbReference type="GO" id="GO:0061809">
    <property type="term" value="F:NAD+ nucleosidase activity, cyclic ADP-ribose generating"/>
    <property type="evidence" value="ECO:0007669"/>
    <property type="project" value="UniProtKB-EC"/>
</dbReference>
<feature type="region of interest" description="Disordered" evidence="5">
    <location>
        <begin position="175"/>
        <end position="195"/>
    </location>
</feature>
<feature type="region of interest" description="Disordered" evidence="5">
    <location>
        <begin position="403"/>
        <end position="426"/>
    </location>
</feature>
<feature type="domain" description="TIR" evidence="6">
    <location>
        <begin position="33"/>
        <end position="163"/>
    </location>
</feature>
<evidence type="ECO:0000256" key="5">
    <source>
        <dbReference type="SAM" id="MobiDB-lite"/>
    </source>
</evidence>
<evidence type="ECO:0000259" key="6">
    <source>
        <dbReference type="PROSITE" id="PS50104"/>
    </source>
</evidence>
<keyword evidence="3" id="KW-0520">NAD</keyword>
<feature type="compositionally biased region" description="Polar residues" evidence="5">
    <location>
        <begin position="299"/>
        <end position="308"/>
    </location>
</feature>
<feature type="compositionally biased region" description="Basic and acidic residues" evidence="5">
    <location>
        <begin position="283"/>
        <end position="293"/>
    </location>
</feature>
<evidence type="ECO:0000256" key="3">
    <source>
        <dbReference type="ARBA" id="ARBA00023027"/>
    </source>
</evidence>
<dbReference type="PANTHER" id="PTHR32009:SF39">
    <property type="entry name" value="TIR DOMAIN-CONTAINING PROTEIN"/>
    <property type="match status" value="1"/>
</dbReference>
<dbReference type="InterPro" id="IPR035897">
    <property type="entry name" value="Toll_tir_struct_dom_sf"/>
</dbReference>
<proteinExistence type="predicted"/>
<dbReference type="InterPro" id="IPR000157">
    <property type="entry name" value="TIR_dom"/>
</dbReference>
<dbReference type="SUPFAM" id="SSF52200">
    <property type="entry name" value="Toll/Interleukin receptor TIR domain"/>
    <property type="match status" value="1"/>
</dbReference>
<evidence type="ECO:0000256" key="1">
    <source>
        <dbReference type="ARBA" id="ARBA00011982"/>
    </source>
</evidence>
<dbReference type="Pfam" id="PF01582">
    <property type="entry name" value="TIR"/>
    <property type="match status" value="1"/>
</dbReference>
<dbReference type="EMBL" id="JAVXUP010000449">
    <property type="protein sequence ID" value="KAK3027652.1"/>
    <property type="molecule type" value="Genomic_DNA"/>
</dbReference>
<sequence>MGARDHHDRFRIDFIDAAVKWTREKLGNRETVFCYDVFVSYTSEDIPTQFIQNLYATLRKSGFTYFEGEINRKENTVSEFDATINQSRSSIIVFSRSYSYSPWCLHQLAKIFEYSKTKRHVILPVFYMVDKENVIKQKDRMSIELDEKYKGQFNLWRESIKAVAELPAISISRGGATPRRSQLNEEDAMKREQKEEDLSSDRIEFSLSVVYVIIISKPEVRENVSVEETHKRLKWDKLLLQRTYNAHGCKKKEKEMSRLKIEDEYRSCNVNDGPKVMTLYEGNDSKQDNNSSHDKRKYSSNNSQNENPTKTRKRESVVTGPERSLLKENCLLKLYSESKTSSCDMMMSVVNLLEYDLPGGSTPVVPSKFARRSLYFWSIASGRLKHSLQGNCFNCDSEGQRDRQSRVHHQENPSPCKGLSCSKNYI</sequence>
<name>A0AA88WID0_9ASTE</name>
<dbReference type="Gene3D" id="3.40.50.10140">
    <property type="entry name" value="Toll/interleukin-1 receptor homology (TIR) domain"/>
    <property type="match status" value="1"/>
</dbReference>